<keyword evidence="1" id="KW-0489">Methyltransferase</keyword>
<dbReference type="InterPro" id="IPR008884">
    <property type="entry name" value="TylF_MeTrfase"/>
</dbReference>
<evidence type="ECO:0000313" key="1">
    <source>
        <dbReference type="EMBL" id="MBC5616078.1"/>
    </source>
</evidence>
<accession>A0ABR7CK91</accession>
<dbReference type="Proteomes" id="UP000636891">
    <property type="component" value="Unassembled WGS sequence"/>
</dbReference>
<dbReference type="RefSeq" id="WP_118655380.1">
    <property type="nucleotide sequence ID" value="NZ_JACOOK010000002.1"/>
</dbReference>
<proteinExistence type="predicted"/>
<keyword evidence="2" id="KW-1185">Reference proteome</keyword>
<dbReference type="PANTHER" id="PTHR40036">
    <property type="entry name" value="MACROCIN O-METHYLTRANSFERASE"/>
    <property type="match status" value="1"/>
</dbReference>
<dbReference type="Pfam" id="PF05711">
    <property type="entry name" value="TylF"/>
    <property type="match status" value="1"/>
</dbReference>
<dbReference type="Gene3D" id="3.40.50.150">
    <property type="entry name" value="Vaccinia Virus protein VP39"/>
    <property type="match status" value="1"/>
</dbReference>
<dbReference type="GO" id="GO:0008168">
    <property type="term" value="F:methyltransferase activity"/>
    <property type="evidence" value="ECO:0007669"/>
    <property type="project" value="UniProtKB-KW"/>
</dbReference>
<sequence length="245" mass="29032">MKPLIKLTGFVKSCLLLLPITFLFYPFTKLMLFLSYLNKLLVWIYGNKKKFEYREPVAFNRNYNNRYNLYKYISDNYLKDNSEIVYLEFGVAGGTSFKWWLNENKNDSSRFYGFDTFEGLPENWGMFFRKGDMQHQESQVQDNRVKFVKGLFQDTLVPFIQENRGDLKSAVRKIVHMDADLYSSTIFVLTQLYPYLQPGDIILFDEFNVPLHEFKAFNEFIKAFYIELKPLGAVNNYLQVAFVVK</sequence>
<dbReference type="SUPFAM" id="SSF53335">
    <property type="entry name" value="S-adenosyl-L-methionine-dependent methyltransferases"/>
    <property type="match status" value="1"/>
</dbReference>
<keyword evidence="1" id="KW-0808">Transferase</keyword>
<evidence type="ECO:0000313" key="2">
    <source>
        <dbReference type="Proteomes" id="UP000636891"/>
    </source>
</evidence>
<gene>
    <name evidence="1" type="ORF">H8S08_03470</name>
</gene>
<dbReference type="InterPro" id="IPR029063">
    <property type="entry name" value="SAM-dependent_MTases_sf"/>
</dbReference>
<reference evidence="1 2" key="1">
    <citation type="submission" date="2020-08" db="EMBL/GenBank/DDBJ databases">
        <title>Genome public.</title>
        <authorList>
            <person name="Liu C."/>
            <person name="Sun Q."/>
        </authorList>
    </citation>
    <scope>NUCLEOTIDE SEQUENCE [LARGE SCALE GENOMIC DNA]</scope>
    <source>
        <strain evidence="1 2">New-7</strain>
    </source>
</reference>
<dbReference type="EMBL" id="JACOOK010000002">
    <property type="protein sequence ID" value="MBC5616078.1"/>
    <property type="molecule type" value="Genomic_DNA"/>
</dbReference>
<name>A0ABR7CK91_9BACT</name>
<organism evidence="1 2">
    <name type="scientific">Alistipes hominis</name>
    <dbReference type="NCBI Taxonomy" id="2763015"/>
    <lineage>
        <taxon>Bacteria</taxon>
        <taxon>Pseudomonadati</taxon>
        <taxon>Bacteroidota</taxon>
        <taxon>Bacteroidia</taxon>
        <taxon>Bacteroidales</taxon>
        <taxon>Rikenellaceae</taxon>
        <taxon>Alistipes</taxon>
    </lineage>
</organism>
<dbReference type="PANTHER" id="PTHR40036:SF1">
    <property type="entry name" value="MACROCIN O-METHYLTRANSFERASE"/>
    <property type="match status" value="1"/>
</dbReference>
<protein>
    <submittedName>
        <fullName evidence="1">Class I SAM-dependent methyltransferase</fullName>
    </submittedName>
</protein>
<comment type="caution">
    <text evidence="1">The sequence shown here is derived from an EMBL/GenBank/DDBJ whole genome shotgun (WGS) entry which is preliminary data.</text>
</comment>
<dbReference type="GO" id="GO:0032259">
    <property type="term" value="P:methylation"/>
    <property type="evidence" value="ECO:0007669"/>
    <property type="project" value="UniProtKB-KW"/>
</dbReference>